<accession>A0AB33JS22</accession>
<sequence>MRRECRIDGAVDPAGRQYAEQPDKGFRRVRRLYRNHAGIGSQVCGKLVRQLVESAITHDASMVDERRMVRVAKSSLPERVKKVGSDLTGAEIV</sequence>
<evidence type="ECO:0008006" key="2">
    <source>
        <dbReference type="Google" id="ProtNLM"/>
    </source>
</evidence>
<reference evidence="1" key="1">
    <citation type="submission" date="2024-07" db="EMBL/GenBank/DDBJ databases">
        <title>Complete genome sequences of cellulolytic bacteria, Kitasatospora sp. CMC57 and Streptomyces sp. CMC78, isolated from Japanese agricultural soil.</title>
        <authorList>
            <person name="Hashimoto T."/>
            <person name="Ito M."/>
            <person name="Iwamoto M."/>
            <person name="Fukahori D."/>
            <person name="Shoda T."/>
            <person name="Sakoda M."/>
            <person name="Morohoshi T."/>
            <person name="Mitsuboshi M."/>
            <person name="Nishizawa T."/>
        </authorList>
    </citation>
    <scope>NUCLEOTIDE SEQUENCE</scope>
    <source>
        <strain evidence="1">CMC57</strain>
    </source>
</reference>
<protein>
    <recommendedName>
        <fullName evidence="2">Transposase</fullName>
    </recommendedName>
</protein>
<name>A0AB33JS22_9ACTN</name>
<proteinExistence type="predicted"/>
<evidence type="ECO:0000313" key="1">
    <source>
        <dbReference type="EMBL" id="BFP44198.1"/>
    </source>
</evidence>
<dbReference type="AlphaFoldDB" id="A0AB33JS22"/>
<organism evidence="1">
    <name type="scientific">Kitasatospora sp. CMC57</name>
    <dbReference type="NCBI Taxonomy" id="3231513"/>
    <lineage>
        <taxon>Bacteria</taxon>
        <taxon>Bacillati</taxon>
        <taxon>Actinomycetota</taxon>
        <taxon>Actinomycetes</taxon>
        <taxon>Kitasatosporales</taxon>
        <taxon>Streptomycetaceae</taxon>
        <taxon>Kitasatospora</taxon>
    </lineage>
</organism>
<gene>
    <name evidence="1" type="ORF">KCMC57_05660</name>
</gene>
<dbReference type="EMBL" id="AP035881">
    <property type="protein sequence ID" value="BFP44198.1"/>
    <property type="molecule type" value="Genomic_DNA"/>
</dbReference>